<keyword evidence="2" id="KW-1185">Reference proteome</keyword>
<name>A0A7J7KLN6_BUGNE</name>
<evidence type="ECO:0000313" key="2">
    <source>
        <dbReference type="Proteomes" id="UP000593567"/>
    </source>
</evidence>
<proteinExistence type="predicted"/>
<reference evidence="1" key="1">
    <citation type="submission" date="2020-06" db="EMBL/GenBank/DDBJ databases">
        <title>Draft genome of Bugula neritina, a colonial animal packing powerful symbionts and potential medicines.</title>
        <authorList>
            <person name="Rayko M."/>
        </authorList>
    </citation>
    <scope>NUCLEOTIDE SEQUENCE [LARGE SCALE GENOMIC DNA]</scope>
    <source>
        <strain evidence="1">Kwan_BN1</strain>
    </source>
</reference>
<comment type="caution">
    <text evidence="1">The sequence shown here is derived from an EMBL/GenBank/DDBJ whole genome shotgun (WGS) entry which is preliminary data.</text>
</comment>
<gene>
    <name evidence="1" type="ORF">EB796_002795</name>
</gene>
<sequence>MIVFMKIQGWSEIIRMLGEHDSITSVEGSHADLPTYPPALQRVQPWVTCESVISELESNPTMFWYQ</sequence>
<protein>
    <submittedName>
        <fullName evidence="1">Uncharacterized protein</fullName>
    </submittedName>
</protein>
<dbReference type="AlphaFoldDB" id="A0A7J7KLN6"/>
<organism evidence="1 2">
    <name type="scientific">Bugula neritina</name>
    <name type="common">Brown bryozoan</name>
    <name type="synonym">Sertularia neritina</name>
    <dbReference type="NCBI Taxonomy" id="10212"/>
    <lineage>
        <taxon>Eukaryota</taxon>
        <taxon>Metazoa</taxon>
        <taxon>Spiralia</taxon>
        <taxon>Lophotrochozoa</taxon>
        <taxon>Bryozoa</taxon>
        <taxon>Gymnolaemata</taxon>
        <taxon>Cheilostomatida</taxon>
        <taxon>Flustrina</taxon>
        <taxon>Buguloidea</taxon>
        <taxon>Bugulidae</taxon>
        <taxon>Bugula</taxon>
    </lineage>
</organism>
<dbReference type="Proteomes" id="UP000593567">
    <property type="component" value="Unassembled WGS sequence"/>
</dbReference>
<accession>A0A7J7KLN6</accession>
<evidence type="ECO:0000313" key="1">
    <source>
        <dbReference type="EMBL" id="KAF6038888.1"/>
    </source>
</evidence>
<dbReference type="EMBL" id="VXIV02000333">
    <property type="protein sequence ID" value="KAF6038888.1"/>
    <property type="molecule type" value="Genomic_DNA"/>
</dbReference>